<protein>
    <recommendedName>
        <fullName evidence="4">UVR domain-containing protein</fullName>
    </recommendedName>
</protein>
<comment type="caution">
    <text evidence="2">The sequence shown here is derived from an EMBL/GenBank/DDBJ whole genome shotgun (WGS) entry which is preliminary data.</text>
</comment>
<proteinExistence type="predicted"/>
<feature type="region of interest" description="Disordered" evidence="1">
    <location>
        <begin position="213"/>
        <end position="247"/>
    </location>
</feature>
<sequence>MNFVISSGSISERDRRGRRVCAAAREPDPRLSRAFESEPEKLLSIRQGVKKLKNNLTKAIKLEKYLDAAKFRDEIRELSLREPFLLYEQMETELAEAEKEEDYQKCIVLRDSMTELRARMPQFRLSGFWGGIFPGIGLQRIRIDIEGKTLTATQLQGDNRKLISVVLSTDNLLDETSGEKFQTLKDTLQKTSYHDFIMRFRGEAEILEVVGQLPPQFGPGGGQPPGSSQDPSSAKDLNPPSGGQQAPELRKKLIPAQLVILEERAIALLWEELNVLVIFEPSLEL</sequence>
<name>A0AAV8V4K8_9RHOD</name>
<accession>A0AAV8V4K8</accession>
<dbReference type="AlphaFoldDB" id="A0AAV8V4K8"/>
<organism evidence="2 3">
    <name type="scientific">Rhodosorus marinus</name>
    <dbReference type="NCBI Taxonomy" id="101924"/>
    <lineage>
        <taxon>Eukaryota</taxon>
        <taxon>Rhodophyta</taxon>
        <taxon>Stylonematophyceae</taxon>
        <taxon>Stylonematales</taxon>
        <taxon>Stylonemataceae</taxon>
        <taxon>Rhodosorus</taxon>
    </lineage>
</organism>
<evidence type="ECO:0000313" key="3">
    <source>
        <dbReference type="Proteomes" id="UP001157974"/>
    </source>
</evidence>
<dbReference type="EMBL" id="JAMWBK010000001">
    <property type="protein sequence ID" value="KAJ8908797.1"/>
    <property type="molecule type" value="Genomic_DNA"/>
</dbReference>
<evidence type="ECO:0000313" key="2">
    <source>
        <dbReference type="EMBL" id="KAJ8908797.1"/>
    </source>
</evidence>
<reference evidence="2 3" key="1">
    <citation type="journal article" date="2023" name="Nat. Commun.">
        <title>Origin of minicircular mitochondrial genomes in red algae.</title>
        <authorList>
            <person name="Lee Y."/>
            <person name="Cho C.H."/>
            <person name="Lee Y.M."/>
            <person name="Park S.I."/>
            <person name="Yang J.H."/>
            <person name="West J.A."/>
            <person name="Bhattacharya D."/>
            <person name="Yoon H.S."/>
        </authorList>
    </citation>
    <scope>NUCLEOTIDE SEQUENCE [LARGE SCALE GENOMIC DNA]</scope>
    <source>
        <strain evidence="2 3">CCMP1338</strain>
        <tissue evidence="2">Whole cell</tissue>
    </source>
</reference>
<gene>
    <name evidence="2" type="ORF">NDN08_005501</name>
</gene>
<evidence type="ECO:0000256" key="1">
    <source>
        <dbReference type="SAM" id="MobiDB-lite"/>
    </source>
</evidence>
<evidence type="ECO:0008006" key="4">
    <source>
        <dbReference type="Google" id="ProtNLM"/>
    </source>
</evidence>
<dbReference type="Proteomes" id="UP001157974">
    <property type="component" value="Unassembled WGS sequence"/>
</dbReference>
<keyword evidence="3" id="KW-1185">Reference proteome</keyword>